<dbReference type="EMBL" id="BJHV01000001">
    <property type="protein sequence ID" value="GDY47189.1"/>
    <property type="molecule type" value="Genomic_DNA"/>
</dbReference>
<keyword evidence="2" id="KW-1185">Reference proteome</keyword>
<evidence type="ECO:0008006" key="3">
    <source>
        <dbReference type="Google" id="ProtNLM"/>
    </source>
</evidence>
<organism evidence="1 2">
    <name type="scientific">Streptomyces antimycoticus</name>
    <dbReference type="NCBI Taxonomy" id="68175"/>
    <lineage>
        <taxon>Bacteria</taxon>
        <taxon>Bacillati</taxon>
        <taxon>Actinomycetota</taxon>
        <taxon>Actinomycetes</taxon>
        <taxon>Kitasatosporales</taxon>
        <taxon>Streptomycetaceae</taxon>
        <taxon>Streptomyces</taxon>
        <taxon>Streptomyces violaceusniger group</taxon>
    </lineage>
</organism>
<reference evidence="1 2" key="1">
    <citation type="journal article" date="2020" name="Int. J. Syst. Evol. Microbiol.">
        <title>Reclassification of Streptomyces castelarensis and Streptomyces sporoclivatus as later heterotypic synonyms of Streptomyces antimycoticus.</title>
        <authorList>
            <person name="Komaki H."/>
            <person name="Tamura T."/>
        </authorList>
    </citation>
    <scope>NUCLEOTIDE SEQUENCE [LARGE SCALE GENOMIC DNA]</scope>
    <source>
        <strain evidence="1 2">NBRC 12839</strain>
    </source>
</reference>
<evidence type="ECO:0000313" key="1">
    <source>
        <dbReference type="EMBL" id="GDY47189.1"/>
    </source>
</evidence>
<protein>
    <recommendedName>
        <fullName evidence="3">DUF4158 domain-containing protein</fullName>
    </recommendedName>
</protein>
<gene>
    <name evidence="1" type="ORF">SANT12839_080710</name>
</gene>
<proteinExistence type="predicted"/>
<sequence>MDLLAVVPGRHKPGFAVQLATVRCTGGFFDDPLDGVPPELVDLAEQLDIDDPSTRCPGPVATCCRWTVSPSP</sequence>
<evidence type="ECO:0000313" key="2">
    <source>
        <dbReference type="Proteomes" id="UP000299290"/>
    </source>
</evidence>
<name>A0A4D4KMP0_9ACTN</name>
<dbReference type="Proteomes" id="UP000299290">
    <property type="component" value="Unassembled WGS sequence"/>
</dbReference>
<comment type="caution">
    <text evidence="1">The sequence shown here is derived from an EMBL/GenBank/DDBJ whole genome shotgun (WGS) entry which is preliminary data.</text>
</comment>
<accession>A0A4D4KMP0</accession>
<dbReference type="AlphaFoldDB" id="A0A4D4KMP0"/>